<comment type="similarity">
    <text evidence="2">Belongs to the amino acid-polyamine-organocation (APC) superfamily. Spore germination protein (SGP) (TC 2.A.3.9) family.</text>
</comment>
<gene>
    <name evidence="9" type="primary">gerKB_3</name>
    <name evidence="9" type="ORF">MU1_48220</name>
</gene>
<evidence type="ECO:0000256" key="1">
    <source>
        <dbReference type="ARBA" id="ARBA00004141"/>
    </source>
</evidence>
<keyword evidence="4" id="KW-0309">Germination</keyword>
<feature type="transmembrane region" description="Helical" evidence="8">
    <location>
        <begin position="183"/>
        <end position="210"/>
    </location>
</feature>
<keyword evidence="5 8" id="KW-0812">Transmembrane</keyword>
<protein>
    <submittedName>
        <fullName evidence="9">Spore germination protein KB</fullName>
    </submittedName>
</protein>
<evidence type="ECO:0000256" key="7">
    <source>
        <dbReference type="ARBA" id="ARBA00023136"/>
    </source>
</evidence>
<keyword evidence="7 8" id="KW-0472">Membrane</keyword>
<keyword evidence="3" id="KW-0813">Transport</keyword>
<dbReference type="NCBIfam" id="TIGR00912">
    <property type="entry name" value="2A0309"/>
    <property type="match status" value="1"/>
</dbReference>
<dbReference type="EMBL" id="BSSQ01000019">
    <property type="protein sequence ID" value="GLX70476.1"/>
    <property type="molecule type" value="Genomic_DNA"/>
</dbReference>
<dbReference type="RefSeq" id="WP_284241250.1">
    <property type="nucleotide sequence ID" value="NZ_BSSQ01000019.1"/>
</dbReference>
<organism evidence="9 10">
    <name type="scientific">Paenibacillus glycanilyticus</name>
    <dbReference type="NCBI Taxonomy" id="126569"/>
    <lineage>
        <taxon>Bacteria</taxon>
        <taxon>Bacillati</taxon>
        <taxon>Bacillota</taxon>
        <taxon>Bacilli</taxon>
        <taxon>Bacillales</taxon>
        <taxon>Paenibacillaceae</taxon>
        <taxon>Paenibacillus</taxon>
    </lineage>
</organism>
<feature type="transmembrane region" description="Helical" evidence="8">
    <location>
        <begin position="306"/>
        <end position="326"/>
    </location>
</feature>
<feature type="transmembrane region" description="Helical" evidence="8">
    <location>
        <begin position="71"/>
        <end position="94"/>
    </location>
</feature>
<evidence type="ECO:0000313" key="10">
    <source>
        <dbReference type="Proteomes" id="UP001157114"/>
    </source>
</evidence>
<accession>A0ABQ6GLI6</accession>
<proteinExistence type="inferred from homology"/>
<name>A0ABQ6GLI6_9BACL</name>
<evidence type="ECO:0000256" key="5">
    <source>
        <dbReference type="ARBA" id="ARBA00022692"/>
    </source>
</evidence>
<evidence type="ECO:0000256" key="2">
    <source>
        <dbReference type="ARBA" id="ARBA00007998"/>
    </source>
</evidence>
<dbReference type="PANTHER" id="PTHR34975">
    <property type="entry name" value="SPORE GERMINATION PROTEIN A2"/>
    <property type="match status" value="1"/>
</dbReference>
<comment type="caution">
    <text evidence="9">The sequence shown here is derived from an EMBL/GenBank/DDBJ whole genome shotgun (WGS) entry which is preliminary data.</text>
</comment>
<keyword evidence="10" id="KW-1185">Reference proteome</keyword>
<feature type="transmembrane region" description="Helical" evidence="8">
    <location>
        <begin position="114"/>
        <end position="135"/>
    </location>
</feature>
<feature type="transmembrane region" description="Helical" evidence="8">
    <location>
        <begin position="222"/>
        <end position="243"/>
    </location>
</feature>
<dbReference type="Proteomes" id="UP001157114">
    <property type="component" value="Unassembled WGS sequence"/>
</dbReference>
<feature type="transmembrane region" description="Helical" evidence="8">
    <location>
        <begin position="142"/>
        <end position="163"/>
    </location>
</feature>
<dbReference type="Pfam" id="PF03845">
    <property type="entry name" value="Spore_permease"/>
    <property type="match status" value="1"/>
</dbReference>
<dbReference type="InterPro" id="IPR004761">
    <property type="entry name" value="Spore_GerAB"/>
</dbReference>
<dbReference type="PANTHER" id="PTHR34975:SF2">
    <property type="entry name" value="SPORE GERMINATION PROTEIN A2"/>
    <property type="match status" value="1"/>
</dbReference>
<evidence type="ECO:0000313" key="9">
    <source>
        <dbReference type="EMBL" id="GLX70476.1"/>
    </source>
</evidence>
<comment type="subcellular location">
    <subcellularLocation>
        <location evidence="1">Membrane</location>
        <topology evidence="1">Multi-pass membrane protein</topology>
    </subcellularLocation>
</comment>
<reference evidence="9 10" key="1">
    <citation type="submission" date="2023-03" db="EMBL/GenBank/DDBJ databases">
        <title>Draft genome sequence of the bacteria which degrade cell wall of Tricholomamatutake.</title>
        <authorList>
            <person name="Konishi Y."/>
            <person name="Fukuta Y."/>
            <person name="Shirasaka N."/>
        </authorList>
    </citation>
    <scope>NUCLEOTIDE SEQUENCE [LARGE SCALE GENOMIC DNA]</scope>
    <source>
        <strain evidence="10">mu1</strain>
    </source>
</reference>
<evidence type="ECO:0000256" key="3">
    <source>
        <dbReference type="ARBA" id="ARBA00022448"/>
    </source>
</evidence>
<feature type="transmembrane region" description="Helical" evidence="8">
    <location>
        <begin position="12"/>
        <end position="32"/>
    </location>
</feature>
<feature type="transmembrane region" description="Helical" evidence="8">
    <location>
        <begin position="38"/>
        <end position="59"/>
    </location>
</feature>
<feature type="transmembrane region" description="Helical" evidence="8">
    <location>
        <begin position="273"/>
        <end position="294"/>
    </location>
</feature>
<evidence type="ECO:0000256" key="8">
    <source>
        <dbReference type="SAM" id="Phobius"/>
    </source>
</evidence>
<keyword evidence="6 8" id="KW-1133">Transmembrane helix</keyword>
<sequence>MLRKMDSYSPYQLFVLIFLFLEGTAILMNVGFDLGRDAWLATLVCTFFGMFLVWWYISLIRHSKQKTIYDVFKLALGKVGGTLLGVLYITYFLYICARDMRDLTELIKNAVLPALPLEWTALCFMAIIIYVLWIGTQNFIHLFMLFGFAFAAILAIFFALVIADGNYDFHNLLPVLGDGPMSVLPSIFTQILEFPFGELIAFTVIIGTMFPMLPSKVSKMAMLSVLAAGLLLTLTVVVELVTFGPSIRERAMFPLVSAARNISIGNFLERIEMFIIFAILLTVVVKVCIFAYAAIQGVAWYSGKPFKSLIIPYVLLTTVISFYVSNNMSEHINAGLRFVPFFIHIPFQFIIPALLFILILIKSRWRKPNEQSAV</sequence>
<feature type="transmembrane region" description="Helical" evidence="8">
    <location>
        <begin position="338"/>
        <end position="361"/>
    </location>
</feature>
<evidence type="ECO:0000256" key="6">
    <source>
        <dbReference type="ARBA" id="ARBA00022989"/>
    </source>
</evidence>
<evidence type="ECO:0000256" key="4">
    <source>
        <dbReference type="ARBA" id="ARBA00022544"/>
    </source>
</evidence>